<sequence length="338" mass="38099">MTKSARVLPRCRTWRWKAKLKPTTSWGEDPLQTEADLGLVRAGFEALDFIVVQDIFMTKTAEMADVLLPATSWGEHGGVFTCADRGFQRFEKAIDPTGDVKRDWEIISLLATEMGYPMHYESNQHIWDEMRELCPLFYGVTLGENGDMGHVQWPCPDLDHPGTPYLYAHSQFDTPSGKGKLFAAPWRAPAEVPDDAFPMVLCTVREVGHYSCRSMTGNCAALQALADEPGNVQINTNDAEKLGIRHRELVWVSSRRGKVISRADVSDRINQGTVYMTYQWWIGACNELTQDNLDPISKTPETKYCAVKVEAITDQRWAENHAAQSYSDMKSRLCEAIT</sequence>
<dbReference type="PROSITE" id="PS00490">
    <property type="entry name" value="MOLYBDOPTERIN_PROK_2"/>
    <property type="match status" value="1"/>
</dbReference>
<dbReference type="GO" id="GO:0022904">
    <property type="term" value="P:respiratory electron transport chain"/>
    <property type="evidence" value="ECO:0007669"/>
    <property type="project" value="TreeGrafter"/>
</dbReference>
<dbReference type="EMBL" id="UAVY01000009">
    <property type="protein sequence ID" value="SQB40314.1"/>
    <property type="molecule type" value="Genomic_DNA"/>
</dbReference>
<reference evidence="7 8" key="1">
    <citation type="submission" date="2018-06" db="EMBL/GenBank/DDBJ databases">
        <authorList>
            <consortium name="Pathogen Informatics"/>
            <person name="Doyle S."/>
        </authorList>
    </citation>
    <scope>NUCLEOTIDE SEQUENCE [LARGE SCALE GENOMIC DNA]</scope>
    <source>
        <strain evidence="7 8">NCTC10786</strain>
    </source>
</reference>
<dbReference type="Proteomes" id="UP000251584">
    <property type="component" value="Unassembled WGS sequence"/>
</dbReference>
<dbReference type="SUPFAM" id="SSF53706">
    <property type="entry name" value="Formate dehydrogenase/DMSO reductase, domains 1-3"/>
    <property type="match status" value="1"/>
</dbReference>
<evidence type="ECO:0000259" key="5">
    <source>
        <dbReference type="Pfam" id="PF00384"/>
    </source>
</evidence>
<dbReference type="InterPro" id="IPR050123">
    <property type="entry name" value="Prok_molybdopt-oxidoreductase"/>
</dbReference>
<dbReference type="InterPro" id="IPR009010">
    <property type="entry name" value="Asp_de-COase-like_dom_sf"/>
</dbReference>
<dbReference type="CDD" id="cd02790">
    <property type="entry name" value="MopB_CT_Formate-Dh_H"/>
    <property type="match status" value="1"/>
</dbReference>
<evidence type="ECO:0000256" key="4">
    <source>
        <dbReference type="ARBA" id="ARBA00023014"/>
    </source>
</evidence>
<dbReference type="InterPro" id="IPR006657">
    <property type="entry name" value="MoPterin_dinucl-bd_dom"/>
</dbReference>
<evidence type="ECO:0000313" key="7">
    <source>
        <dbReference type="EMBL" id="SQB40314.1"/>
    </source>
</evidence>
<dbReference type="Gene3D" id="2.40.40.20">
    <property type="match status" value="1"/>
</dbReference>
<dbReference type="Pfam" id="PF00384">
    <property type="entry name" value="Molybdopterin"/>
    <property type="match status" value="1"/>
</dbReference>
<protein>
    <submittedName>
        <fullName evidence="7">Formate dehydrogenase H alph subunit (Formate-hydrogen-lyase-linked selenocysteine-containing polypeptide)</fullName>
        <ecNumber evidence="7">1.17.1.9</ecNumber>
    </submittedName>
</protein>
<dbReference type="SUPFAM" id="SSF50692">
    <property type="entry name" value="ADC-like"/>
    <property type="match status" value="1"/>
</dbReference>
<evidence type="ECO:0000256" key="2">
    <source>
        <dbReference type="ARBA" id="ARBA00023002"/>
    </source>
</evidence>
<keyword evidence="3" id="KW-0408">Iron</keyword>
<feature type="domain" description="Molybdopterin dinucleotide-binding" evidence="6">
    <location>
        <begin position="199"/>
        <end position="306"/>
    </location>
</feature>
<dbReference type="AlphaFoldDB" id="A0A2X2WIS4"/>
<evidence type="ECO:0000256" key="3">
    <source>
        <dbReference type="ARBA" id="ARBA00023004"/>
    </source>
</evidence>
<dbReference type="PANTHER" id="PTHR43105">
    <property type="entry name" value="RESPIRATORY NITRATE REDUCTASE"/>
    <property type="match status" value="1"/>
</dbReference>
<evidence type="ECO:0000313" key="8">
    <source>
        <dbReference type="Proteomes" id="UP000251584"/>
    </source>
</evidence>
<dbReference type="InterPro" id="IPR006656">
    <property type="entry name" value="Mopterin_OxRdtase"/>
</dbReference>
<keyword evidence="2 7" id="KW-0560">Oxidoreductase</keyword>
<dbReference type="InterPro" id="IPR006655">
    <property type="entry name" value="Mopterin_OxRdtase_prok_CS"/>
</dbReference>
<name>A0A2X2WIS4_CITKO</name>
<feature type="domain" description="Molybdopterin oxidoreductase" evidence="5">
    <location>
        <begin position="26"/>
        <end position="111"/>
    </location>
</feature>
<dbReference type="GO" id="GO:1990204">
    <property type="term" value="C:oxidoreductase complex"/>
    <property type="evidence" value="ECO:0007669"/>
    <property type="project" value="UniProtKB-ARBA"/>
</dbReference>
<dbReference type="GO" id="GO:0051536">
    <property type="term" value="F:iron-sulfur cluster binding"/>
    <property type="evidence" value="ECO:0007669"/>
    <property type="project" value="UniProtKB-KW"/>
</dbReference>
<dbReference type="PROSITE" id="PS00932">
    <property type="entry name" value="MOLYBDOPTERIN_PROK_3"/>
    <property type="match status" value="1"/>
</dbReference>
<proteinExistence type="predicted"/>
<dbReference type="GO" id="GO:0046872">
    <property type="term" value="F:metal ion binding"/>
    <property type="evidence" value="ECO:0007669"/>
    <property type="project" value="UniProtKB-KW"/>
</dbReference>
<evidence type="ECO:0000256" key="1">
    <source>
        <dbReference type="ARBA" id="ARBA00022723"/>
    </source>
</evidence>
<dbReference type="GO" id="GO:0016829">
    <property type="term" value="F:lyase activity"/>
    <property type="evidence" value="ECO:0007669"/>
    <property type="project" value="UniProtKB-KW"/>
</dbReference>
<keyword evidence="1" id="KW-0479">Metal-binding</keyword>
<organism evidence="7 8">
    <name type="scientific">Citrobacter koseri</name>
    <name type="common">Citrobacter diversus</name>
    <dbReference type="NCBI Taxonomy" id="545"/>
    <lineage>
        <taxon>Bacteria</taxon>
        <taxon>Pseudomonadati</taxon>
        <taxon>Pseudomonadota</taxon>
        <taxon>Gammaproteobacteria</taxon>
        <taxon>Enterobacterales</taxon>
        <taxon>Enterobacteriaceae</taxon>
        <taxon>Citrobacter</taxon>
    </lineage>
</organism>
<dbReference type="InterPro" id="IPR041925">
    <property type="entry name" value="CT_Formate-Dh_H"/>
</dbReference>
<gene>
    <name evidence="7" type="primary">fdhF_4</name>
    <name evidence="7" type="ORF">NCTC10786_05413</name>
</gene>
<accession>A0A2X2WIS4</accession>
<dbReference type="Pfam" id="PF01568">
    <property type="entry name" value="Molydop_binding"/>
    <property type="match status" value="1"/>
</dbReference>
<evidence type="ECO:0000259" key="6">
    <source>
        <dbReference type="Pfam" id="PF01568"/>
    </source>
</evidence>
<keyword evidence="7" id="KW-0456">Lyase</keyword>
<keyword evidence="4" id="KW-0411">Iron-sulfur</keyword>
<dbReference type="Gene3D" id="3.40.50.740">
    <property type="match status" value="1"/>
</dbReference>
<dbReference type="PANTHER" id="PTHR43105:SF14">
    <property type="entry name" value="FORMATE DEHYDROGENASE H"/>
    <property type="match status" value="1"/>
</dbReference>
<dbReference type="GO" id="GO:0008863">
    <property type="term" value="F:formate dehydrogenase (NAD+) activity"/>
    <property type="evidence" value="ECO:0007669"/>
    <property type="project" value="UniProtKB-EC"/>
</dbReference>
<dbReference type="GO" id="GO:0043546">
    <property type="term" value="F:molybdopterin cofactor binding"/>
    <property type="evidence" value="ECO:0007669"/>
    <property type="project" value="InterPro"/>
</dbReference>
<dbReference type="GO" id="GO:0016020">
    <property type="term" value="C:membrane"/>
    <property type="evidence" value="ECO:0007669"/>
    <property type="project" value="TreeGrafter"/>
</dbReference>
<dbReference type="GO" id="GO:0003954">
    <property type="term" value="F:NADH dehydrogenase activity"/>
    <property type="evidence" value="ECO:0007669"/>
    <property type="project" value="TreeGrafter"/>
</dbReference>
<dbReference type="EC" id="1.17.1.9" evidence="7"/>